<evidence type="ECO:0000259" key="2">
    <source>
        <dbReference type="Pfam" id="PF21922"/>
    </source>
</evidence>
<dbReference type="EMBL" id="RCUV01000010">
    <property type="protein sequence ID" value="RLP70324.1"/>
    <property type="molecule type" value="Genomic_DNA"/>
</dbReference>
<organism evidence="3 4">
    <name type="scientific">Mycetocola manganoxydans</name>
    <dbReference type="NCBI Taxonomy" id="699879"/>
    <lineage>
        <taxon>Bacteria</taxon>
        <taxon>Bacillati</taxon>
        <taxon>Actinomycetota</taxon>
        <taxon>Actinomycetes</taxon>
        <taxon>Micrococcales</taxon>
        <taxon>Microbacteriaceae</taxon>
        <taxon>Mycetocola</taxon>
    </lineage>
</organism>
<dbReference type="GO" id="GO:0071972">
    <property type="term" value="F:peptidoglycan L,D-transpeptidase activity"/>
    <property type="evidence" value="ECO:0007669"/>
    <property type="project" value="TreeGrafter"/>
</dbReference>
<gene>
    <name evidence="3" type="ORF">D9V29_10245</name>
</gene>
<dbReference type="AlphaFoldDB" id="A0A3L6ZQU7"/>
<dbReference type="InterPro" id="IPR036138">
    <property type="entry name" value="PBP_dimer_sf"/>
</dbReference>
<dbReference type="InterPro" id="IPR054120">
    <property type="entry name" value="PBPA_dimer"/>
</dbReference>
<dbReference type="GO" id="GO:0071555">
    <property type="term" value="P:cell wall organization"/>
    <property type="evidence" value="ECO:0007669"/>
    <property type="project" value="TreeGrafter"/>
</dbReference>
<accession>A0A3L6ZQU7</accession>
<dbReference type="Pfam" id="PF21922">
    <property type="entry name" value="PBP_dimer_2"/>
    <property type="match status" value="1"/>
</dbReference>
<dbReference type="Gene3D" id="3.90.1310.10">
    <property type="entry name" value="Penicillin-binding protein 2a (Domain 2)"/>
    <property type="match status" value="1"/>
</dbReference>
<proteinExistence type="predicted"/>
<dbReference type="Proteomes" id="UP000270299">
    <property type="component" value="Unassembled WGS sequence"/>
</dbReference>
<dbReference type="PANTHER" id="PTHR30627:SF24">
    <property type="entry name" value="PENICILLIN-BINDING PROTEIN 4B"/>
    <property type="match status" value="1"/>
</dbReference>
<sequence length="484" mass="50986">MNRELKRVSVLVLAMFIALFGSTTIIQAVQADALRLDSRNTRALYDSYDTERGPILAGGTVIAQSVRTGDRFVFQRQYPEGELYAPVTGFFNPTQGSAGIEQYMNDYLSGTSNTQFLDSINRIVAGQAPKGAAVEVTIDPVVQKAAFDALGDRQGAVVAIEPSTGRILAMASTPTYDPNTLASHDSQSVISAYAALDDDPLTPLINRATSGNMNPPGSSFKVVVAAAALDSGKYTPESTFANPASLTLPNSSAVVYNWTRTTCGPGETVTLAEAIRQSCNIPFAELGMELGDDALREAAEKFGFNNGFELPTPTGTSVYPRGLDDAQTGLTAFGQYEVRATPLQMALVSAGIANKGTVMAPTLVDRVTGRNLEELKSFEPQVLNEAVSEDAAAGVTTMMVNGVEVGQSNGARIEGVDVAGKTGTAQNGEDEPYSLWFTGFAPANNPEVAVAVVVENDGNLGRHSSGNIVAAPIAKKVIEAVLNK</sequence>
<evidence type="ECO:0000259" key="1">
    <source>
        <dbReference type="Pfam" id="PF00905"/>
    </source>
</evidence>
<dbReference type="InterPro" id="IPR001460">
    <property type="entry name" value="PCN-bd_Tpept"/>
</dbReference>
<dbReference type="GO" id="GO:0005886">
    <property type="term" value="C:plasma membrane"/>
    <property type="evidence" value="ECO:0007669"/>
    <property type="project" value="TreeGrafter"/>
</dbReference>
<dbReference type="SUPFAM" id="SSF56519">
    <property type="entry name" value="Penicillin binding protein dimerisation domain"/>
    <property type="match status" value="1"/>
</dbReference>
<dbReference type="InterPro" id="IPR050515">
    <property type="entry name" value="Beta-lactam/transpept"/>
</dbReference>
<dbReference type="SUPFAM" id="SSF56601">
    <property type="entry name" value="beta-lactamase/transpeptidase-like"/>
    <property type="match status" value="1"/>
</dbReference>
<name>A0A3L6ZQU7_9MICO</name>
<comment type="caution">
    <text evidence="3">The sequence shown here is derived from an EMBL/GenBank/DDBJ whole genome shotgun (WGS) entry which is preliminary data.</text>
</comment>
<dbReference type="Gene3D" id="3.40.710.10">
    <property type="entry name" value="DD-peptidase/beta-lactamase superfamily"/>
    <property type="match status" value="1"/>
</dbReference>
<dbReference type="PANTHER" id="PTHR30627">
    <property type="entry name" value="PEPTIDOGLYCAN D,D-TRANSPEPTIDASE"/>
    <property type="match status" value="1"/>
</dbReference>
<dbReference type="GO" id="GO:0008658">
    <property type="term" value="F:penicillin binding"/>
    <property type="evidence" value="ECO:0007669"/>
    <property type="project" value="InterPro"/>
</dbReference>
<keyword evidence="4" id="KW-1185">Reference proteome</keyword>
<reference evidence="3 4" key="1">
    <citation type="submission" date="2018-10" db="EMBL/GenBank/DDBJ databases">
        <authorList>
            <person name="Li J."/>
        </authorList>
    </citation>
    <scope>NUCLEOTIDE SEQUENCE [LARGE SCALE GENOMIC DNA]</scope>
    <source>
        <strain evidence="3 4">CCTCC AB209002</strain>
    </source>
</reference>
<dbReference type="RefSeq" id="WP_121673229.1">
    <property type="nucleotide sequence ID" value="NZ_BMXM01000007.1"/>
</dbReference>
<dbReference type="OrthoDB" id="9766847at2"/>
<evidence type="ECO:0000313" key="3">
    <source>
        <dbReference type="EMBL" id="RLP70324.1"/>
    </source>
</evidence>
<dbReference type="Pfam" id="PF00905">
    <property type="entry name" value="Transpeptidase"/>
    <property type="match status" value="1"/>
</dbReference>
<protein>
    <submittedName>
        <fullName evidence="3">Penicillin-binding protein 2</fullName>
    </submittedName>
</protein>
<feature type="domain" description="Penicillin binding protein A dimerisation" evidence="2">
    <location>
        <begin position="52"/>
        <end position="134"/>
    </location>
</feature>
<feature type="domain" description="Penicillin-binding protein transpeptidase" evidence="1">
    <location>
        <begin position="155"/>
        <end position="479"/>
    </location>
</feature>
<dbReference type="InterPro" id="IPR012338">
    <property type="entry name" value="Beta-lactam/transpept-like"/>
</dbReference>
<evidence type="ECO:0000313" key="4">
    <source>
        <dbReference type="Proteomes" id="UP000270299"/>
    </source>
</evidence>